<comment type="caution">
    <text evidence="6">The sequence shown here is derived from an EMBL/GenBank/DDBJ whole genome shotgun (WGS) entry which is preliminary data.</text>
</comment>
<evidence type="ECO:0000256" key="2">
    <source>
        <dbReference type="ARBA" id="ARBA00022692"/>
    </source>
</evidence>
<keyword evidence="2 5" id="KW-0812">Transmembrane</keyword>
<protein>
    <recommendedName>
        <fullName evidence="8">Major facilitator superfamily (MFS) profile domain-containing protein</fullName>
    </recommendedName>
</protein>
<dbReference type="SUPFAM" id="SSF103473">
    <property type="entry name" value="MFS general substrate transporter"/>
    <property type="match status" value="1"/>
</dbReference>
<evidence type="ECO:0000313" key="7">
    <source>
        <dbReference type="Proteomes" id="UP000245119"/>
    </source>
</evidence>
<evidence type="ECO:0008006" key="8">
    <source>
        <dbReference type="Google" id="ProtNLM"/>
    </source>
</evidence>
<dbReference type="GO" id="GO:0016020">
    <property type="term" value="C:membrane"/>
    <property type="evidence" value="ECO:0007669"/>
    <property type="project" value="UniProtKB-SubCell"/>
</dbReference>
<name>A0A2T7PM68_POMCA</name>
<keyword evidence="4 5" id="KW-0472">Membrane</keyword>
<evidence type="ECO:0000256" key="3">
    <source>
        <dbReference type="ARBA" id="ARBA00022989"/>
    </source>
</evidence>
<evidence type="ECO:0000256" key="4">
    <source>
        <dbReference type="ARBA" id="ARBA00023136"/>
    </source>
</evidence>
<organism evidence="6 7">
    <name type="scientific">Pomacea canaliculata</name>
    <name type="common">Golden apple snail</name>
    <dbReference type="NCBI Taxonomy" id="400727"/>
    <lineage>
        <taxon>Eukaryota</taxon>
        <taxon>Metazoa</taxon>
        <taxon>Spiralia</taxon>
        <taxon>Lophotrochozoa</taxon>
        <taxon>Mollusca</taxon>
        <taxon>Gastropoda</taxon>
        <taxon>Caenogastropoda</taxon>
        <taxon>Architaenioglossa</taxon>
        <taxon>Ampullarioidea</taxon>
        <taxon>Ampullariidae</taxon>
        <taxon>Pomacea</taxon>
    </lineage>
</organism>
<feature type="transmembrane region" description="Helical" evidence="5">
    <location>
        <begin position="258"/>
        <end position="278"/>
    </location>
</feature>
<reference evidence="6 7" key="1">
    <citation type="submission" date="2018-04" db="EMBL/GenBank/DDBJ databases">
        <title>The genome of golden apple snail Pomacea canaliculata provides insight into stress tolerance and invasive adaptation.</title>
        <authorList>
            <person name="Liu C."/>
            <person name="Liu B."/>
            <person name="Ren Y."/>
            <person name="Zhang Y."/>
            <person name="Wang H."/>
            <person name="Li S."/>
            <person name="Jiang F."/>
            <person name="Yin L."/>
            <person name="Zhang G."/>
            <person name="Qian W."/>
            <person name="Fan W."/>
        </authorList>
    </citation>
    <scope>NUCLEOTIDE SEQUENCE [LARGE SCALE GENOMIC DNA]</scope>
    <source>
        <strain evidence="6">SZHN2017</strain>
        <tissue evidence="6">Muscle</tissue>
    </source>
</reference>
<comment type="subcellular location">
    <subcellularLocation>
        <location evidence="1">Membrane</location>
        <topology evidence="1">Multi-pass membrane protein</topology>
    </subcellularLocation>
</comment>
<feature type="transmembrane region" description="Helical" evidence="5">
    <location>
        <begin position="40"/>
        <end position="64"/>
    </location>
</feature>
<feature type="transmembrane region" description="Helical" evidence="5">
    <location>
        <begin position="318"/>
        <end position="340"/>
    </location>
</feature>
<dbReference type="Gene3D" id="1.20.1250.20">
    <property type="entry name" value="MFS general substrate transporter like domains"/>
    <property type="match status" value="1"/>
</dbReference>
<proteinExistence type="predicted"/>
<keyword evidence="7" id="KW-1185">Reference proteome</keyword>
<sequence>MDSRPAATETDRLLKEEDKRVSLEEALHGLGNFGRYQKRVFFLMCLLSMTCGIETFITVFTLAIPDHRCRLEELDNDTFGDVDNYDDAFLNCRYRGSKMRWHDEAESVSFKNLVCNEKDRRALADTIYMTGGGGWVHDHGHDIRQVWPQDVDDDCFAAPHRRLHRHRLRDFISRLHQSPLLCRCVQHGNLPVRLCLRRGLWVADVVAPAAGHGKSNGLIPVLYLLAKINGRPTPPSVYGLEKPKGENPLRMFTNRVTLVRTLIIFLNWMVVTLVYYGLSLNVGNIGTNIYLSFFMSAMAELLGYLLSSLLLDRVGRKTMYCGSMIFSGLACLATMFPVIYDAQCKLTN</sequence>
<keyword evidence="3 5" id="KW-1133">Transmembrane helix</keyword>
<gene>
    <name evidence="6" type="ORF">C0Q70_05788</name>
</gene>
<evidence type="ECO:0000256" key="5">
    <source>
        <dbReference type="SAM" id="Phobius"/>
    </source>
</evidence>
<evidence type="ECO:0000313" key="6">
    <source>
        <dbReference type="EMBL" id="PVD34513.1"/>
    </source>
</evidence>
<feature type="transmembrane region" description="Helical" evidence="5">
    <location>
        <begin position="290"/>
        <end position="311"/>
    </location>
</feature>
<dbReference type="InterPro" id="IPR036259">
    <property type="entry name" value="MFS_trans_sf"/>
</dbReference>
<evidence type="ECO:0000256" key="1">
    <source>
        <dbReference type="ARBA" id="ARBA00004141"/>
    </source>
</evidence>
<dbReference type="AlphaFoldDB" id="A0A2T7PM68"/>
<dbReference type="Proteomes" id="UP000245119">
    <property type="component" value="Linkage Group LG3"/>
</dbReference>
<dbReference type="OrthoDB" id="3936150at2759"/>
<dbReference type="EMBL" id="PZQS01000003">
    <property type="protein sequence ID" value="PVD34513.1"/>
    <property type="molecule type" value="Genomic_DNA"/>
</dbReference>
<dbReference type="PANTHER" id="PTHR24064">
    <property type="entry name" value="SOLUTE CARRIER FAMILY 22 MEMBER"/>
    <property type="match status" value="1"/>
</dbReference>
<accession>A0A2T7PM68</accession>